<keyword evidence="3" id="KW-1185">Reference proteome</keyword>
<dbReference type="InParanoid" id="M1DRP6"/>
<reference evidence="3" key="1">
    <citation type="journal article" date="2011" name="Nature">
        <title>Genome sequence and analysis of the tuber crop potato.</title>
        <authorList>
            <consortium name="The Potato Genome Sequencing Consortium"/>
        </authorList>
    </citation>
    <scope>NUCLEOTIDE SEQUENCE [LARGE SCALE GENOMIC DNA]</scope>
    <source>
        <strain evidence="3">cv. DM1-3 516 R44</strain>
    </source>
</reference>
<proteinExistence type="predicted"/>
<feature type="region of interest" description="Disordered" evidence="1">
    <location>
        <begin position="1"/>
        <end position="34"/>
    </location>
</feature>
<name>M1DRP6_SOLTU</name>
<sequence>MVCGSWGGQNVRIQRPGGHPKGPRGGPQPWPSKLPRQLEVLFGGSMSASRTSSTKGQEFGPLLGHVADSTVSDLIYEKLVGIPPHHELVSRRNLRK</sequence>
<dbReference type="Gramene" id="PGSC0003DMT400093318">
    <property type="protein sequence ID" value="PGSC0003DMT400093318"/>
    <property type="gene ID" value="PGSC0003DMG400042889"/>
</dbReference>
<dbReference type="Proteomes" id="UP000011115">
    <property type="component" value="Unassembled WGS sequence"/>
</dbReference>
<dbReference type="AlphaFoldDB" id="M1DRP6"/>
<reference evidence="2" key="2">
    <citation type="submission" date="2015-06" db="UniProtKB">
        <authorList>
            <consortium name="EnsemblPlants"/>
        </authorList>
    </citation>
    <scope>IDENTIFICATION</scope>
    <source>
        <strain evidence="2">DM1-3 516 R44</strain>
    </source>
</reference>
<accession>M1DRP6</accession>
<dbReference type="EnsemblPlants" id="PGSC0003DMT400093318">
    <property type="protein sequence ID" value="PGSC0003DMT400093318"/>
    <property type="gene ID" value="PGSC0003DMG400042889"/>
</dbReference>
<evidence type="ECO:0000313" key="3">
    <source>
        <dbReference type="Proteomes" id="UP000011115"/>
    </source>
</evidence>
<protein>
    <submittedName>
        <fullName evidence="2">Uncharacterized protein</fullName>
    </submittedName>
</protein>
<organism evidence="2 3">
    <name type="scientific">Solanum tuberosum</name>
    <name type="common">Potato</name>
    <dbReference type="NCBI Taxonomy" id="4113"/>
    <lineage>
        <taxon>Eukaryota</taxon>
        <taxon>Viridiplantae</taxon>
        <taxon>Streptophyta</taxon>
        <taxon>Embryophyta</taxon>
        <taxon>Tracheophyta</taxon>
        <taxon>Spermatophyta</taxon>
        <taxon>Magnoliopsida</taxon>
        <taxon>eudicotyledons</taxon>
        <taxon>Gunneridae</taxon>
        <taxon>Pentapetalae</taxon>
        <taxon>asterids</taxon>
        <taxon>lamiids</taxon>
        <taxon>Solanales</taxon>
        <taxon>Solanaceae</taxon>
        <taxon>Solanoideae</taxon>
        <taxon>Solaneae</taxon>
        <taxon>Solanum</taxon>
    </lineage>
</organism>
<evidence type="ECO:0000256" key="1">
    <source>
        <dbReference type="SAM" id="MobiDB-lite"/>
    </source>
</evidence>
<evidence type="ECO:0000313" key="2">
    <source>
        <dbReference type="EnsemblPlants" id="PGSC0003DMT400093318"/>
    </source>
</evidence>
<dbReference type="HOGENOM" id="CLU_165092_0_0_1"/>
<dbReference type="PaxDb" id="4113-PGSC0003DMT400093318"/>